<evidence type="ECO:0000259" key="3">
    <source>
        <dbReference type="PROSITE" id="PS51677"/>
    </source>
</evidence>
<evidence type="ECO:0000256" key="1">
    <source>
        <dbReference type="ARBA" id="ARBA00004613"/>
    </source>
</evidence>
<dbReference type="GO" id="GO:0016810">
    <property type="term" value="F:hydrolase activity, acting on carbon-nitrogen (but not peptide) bonds"/>
    <property type="evidence" value="ECO:0007669"/>
    <property type="project" value="InterPro"/>
</dbReference>
<dbReference type="InterPro" id="IPR011330">
    <property type="entry name" value="Glyco_hydro/deAcase_b/a-brl"/>
</dbReference>
<dbReference type="GO" id="GO:0005576">
    <property type="term" value="C:extracellular region"/>
    <property type="evidence" value="ECO:0007669"/>
    <property type="project" value="UniProtKB-SubCell"/>
</dbReference>
<dbReference type="RefSeq" id="WP_052661305.1">
    <property type="nucleotide sequence ID" value="NZ_CP009687.1"/>
</dbReference>
<keyword evidence="2" id="KW-0732">Signal</keyword>
<dbReference type="SUPFAM" id="SSF88713">
    <property type="entry name" value="Glycoside hydrolase/deacetylase"/>
    <property type="match status" value="1"/>
</dbReference>
<dbReference type="PROSITE" id="PS51677">
    <property type="entry name" value="NODB"/>
    <property type="match status" value="1"/>
</dbReference>
<dbReference type="KEGG" id="cace:CACET_c33670"/>
<dbReference type="PATRIC" id="fig|84022.6.peg.3445"/>
<keyword evidence="5" id="KW-1185">Reference proteome</keyword>
<accession>A0A0G3WFZ6</accession>
<feature type="domain" description="NodB homology" evidence="3">
    <location>
        <begin position="167"/>
        <end position="335"/>
    </location>
</feature>
<dbReference type="STRING" id="84022.CACET_c33670"/>
<dbReference type="InterPro" id="IPR002509">
    <property type="entry name" value="NODB_dom"/>
</dbReference>
<dbReference type="GO" id="GO:0005975">
    <property type="term" value="P:carbohydrate metabolic process"/>
    <property type="evidence" value="ECO:0007669"/>
    <property type="project" value="InterPro"/>
</dbReference>
<dbReference type="EMBL" id="CP009687">
    <property type="protein sequence ID" value="AKL96810.1"/>
    <property type="molecule type" value="Genomic_DNA"/>
</dbReference>
<organism evidence="4 5">
    <name type="scientific">Clostridium aceticum</name>
    <dbReference type="NCBI Taxonomy" id="84022"/>
    <lineage>
        <taxon>Bacteria</taxon>
        <taxon>Bacillati</taxon>
        <taxon>Bacillota</taxon>
        <taxon>Clostridia</taxon>
        <taxon>Eubacteriales</taxon>
        <taxon>Clostridiaceae</taxon>
        <taxon>Clostridium</taxon>
    </lineage>
</organism>
<protein>
    <submittedName>
        <fullName evidence="4">Polysaccharide deacetylase</fullName>
    </submittedName>
</protein>
<sequence length="335" mass="38915">MRKSVAVILASVVLLACLTLGFVFRPLTLLESLNHRFLRGYHGGAIIDRNSPDIKKLTGLDEIILQTKERDVIETAGFYQQMYIEENRKQEIRKFDLKEREKAKKIPVLMYHHLLPEKEEAFKDNNTVVTVENFEKQMEILHQSGYHTITLYELEGFLSGNLDLPKKTVAITFDDGYLSNIEYAYPILKEYGFKASIFAITHEIAEESEAFDPTILQYIGWRDMVNTLDVFTYDNHTHDLHRLEEEKGYLVTKSIEEVVEDLMINIELTKSSYFAYPYGHYNSDTLQILEALGIRMAFTVNSGSVRPGDDLLQLNRYGVFRNTSTWRFKRMIGLW</sequence>
<dbReference type="Proteomes" id="UP000035704">
    <property type="component" value="Chromosome"/>
</dbReference>
<reference evidence="4 5" key="1">
    <citation type="submission" date="2014-10" db="EMBL/GenBank/DDBJ databases">
        <title>Genome sequence of Clostridium aceticum DSM 1496.</title>
        <authorList>
            <person name="Poehlein A."/>
            <person name="Schiel-Bengelsdorf B."/>
            <person name="Gottschalk G."/>
            <person name="Duerre P."/>
            <person name="Daniel R."/>
        </authorList>
    </citation>
    <scope>NUCLEOTIDE SEQUENCE [LARGE SCALE GENOMIC DNA]</scope>
    <source>
        <strain evidence="4 5">DSM 1496</strain>
    </source>
</reference>
<dbReference type="Pfam" id="PF01522">
    <property type="entry name" value="Polysacc_deac_1"/>
    <property type="match status" value="1"/>
</dbReference>
<dbReference type="CDD" id="cd10966">
    <property type="entry name" value="CE4_yadE_5s"/>
    <property type="match status" value="1"/>
</dbReference>
<gene>
    <name evidence="4" type="ORF">CACET_c33670</name>
</gene>
<dbReference type="PROSITE" id="PS51257">
    <property type="entry name" value="PROKAR_LIPOPROTEIN"/>
    <property type="match status" value="1"/>
</dbReference>
<proteinExistence type="predicted"/>
<dbReference type="PANTHER" id="PTHR34216">
    <property type="match status" value="1"/>
</dbReference>
<dbReference type="AlphaFoldDB" id="A0A0G3WFZ6"/>
<dbReference type="PANTHER" id="PTHR34216:SF3">
    <property type="entry name" value="POLY-BETA-1,6-N-ACETYL-D-GLUCOSAMINE N-DEACETYLASE"/>
    <property type="match status" value="1"/>
</dbReference>
<evidence type="ECO:0000313" key="4">
    <source>
        <dbReference type="EMBL" id="AKL96810.1"/>
    </source>
</evidence>
<evidence type="ECO:0000313" key="5">
    <source>
        <dbReference type="Proteomes" id="UP000035704"/>
    </source>
</evidence>
<name>A0A0G3WFZ6_9CLOT</name>
<dbReference type="InterPro" id="IPR051398">
    <property type="entry name" value="Polysacch_Deacetylase"/>
</dbReference>
<evidence type="ECO:0000256" key="2">
    <source>
        <dbReference type="ARBA" id="ARBA00022729"/>
    </source>
</evidence>
<dbReference type="OrthoDB" id="9778320at2"/>
<dbReference type="Gene3D" id="3.20.20.370">
    <property type="entry name" value="Glycoside hydrolase/deacetylase"/>
    <property type="match status" value="1"/>
</dbReference>
<comment type="subcellular location">
    <subcellularLocation>
        <location evidence="1">Secreted</location>
    </subcellularLocation>
</comment>